<protein>
    <recommendedName>
        <fullName evidence="2">DUF7587 domain-containing protein</fullName>
    </recommendedName>
</protein>
<organism evidence="3 4">
    <name type="scientific">Gnomoniopsis smithogilvyi</name>
    <dbReference type="NCBI Taxonomy" id="1191159"/>
    <lineage>
        <taxon>Eukaryota</taxon>
        <taxon>Fungi</taxon>
        <taxon>Dikarya</taxon>
        <taxon>Ascomycota</taxon>
        <taxon>Pezizomycotina</taxon>
        <taxon>Sordariomycetes</taxon>
        <taxon>Sordariomycetidae</taxon>
        <taxon>Diaporthales</taxon>
        <taxon>Gnomoniaceae</taxon>
        <taxon>Gnomoniopsis</taxon>
    </lineage>
</organism>
<keyword evidence="4" id="KW-1185">Reference proteome</keyword>
<dbReference type="OrthoDB" id="4924573at2759"/>
<evidence type="ECO:0000313" key="3">
    <source>
        <dbReference type="EMBL" id="KAJ4386516.1"/>
    </source>
</evidence>
<name>A0A9W9CSS9_9PEZI</name>
<feature type="domain" description="DUF7587" evidence="2">
    <location>
        <begin position="139"/>
        <end position="242"/>
    </location>
</feature>
<reference evidence="3" key="1">
    <citation type="submission" date="2022-10" db="EMBL/GenBank/DDBJ databases">
        <title>Tapping the CABI collections for fungal endophytes: first genome assemblies for Collariella, Neodidymelliopsis, Ascochyta clinopodiicola, Didymella pomorum, Didymosphaeria variabile, Neocosmospora piperis and Neocucurbitaria cava.</title>
        <authorList>
            <person name="Hill R."/>
        </authorList>
    </citation>
    <scope>NUCLEOTIDE SEQUENCE</scope>
    <source>
        <strain evidence="3">IMI 355082</strain>
    </source>
</reference>
<evidence type="ECO:0000259" key="2">
    <source>
        <dbReference type="Pfam" id="PF24494"/>
    </source>
</evidence>
<proteinExistence type="predicted"/>
<comment type="caution">
    <text evidence="3">The sequence shown here is derived from an EMBL/GenBank/DDBJ whole genome shotgun (WGS) entry which is preliminary data.</text>
</comment>
<dbReference type="Proteomes" id="UP001140453">
    <property type="component" value="Unassembled WGS sequence"/>
</dbReference>
<dbReference type="InterPro" id="IPR056009">
    <property type="entry name" value="DUF7587"/>
</dbReference>
<feature type="compositionally biased region" description="Basic residues" evidence="1">
    <location>
        <begin position="291"/>
        <end position="305"/>
    </location>
</feature>
<sequence length="305" mass="35335">MTSTALVLPPRDLQLSRNFIYASQFKEQLHQQWEITADIWVVRASEEFRSSKGRSWTVWIEPGFYESKREYNSPVLGWIEGFEKGKYGGGSCEGRPMVKFCIQVPLCAGPNLPRKLYRVIHDQHPWGGTRSRGYGRVEVNPITFQVHFQRHLKWSCRDLSPFMSTTPNIQKARRIAAMYDQMGFTGIELLIINTSGPAWEGTFVFDVQSLIKCFDLSILAKNSYLKEDYVIQDEIPPSRVIRAPLANVKSQCSKHHWKTASHDAKKLIQQKGSKKRKHEEENEGPAELPSRKRQIRTHKYRKVRD</sequence>
<gene>
    <name evidence="3" type="ORF">N0V93_009413</name>
</gene>
<feature type="region of interest" description="Disordered" evidence="1">
    <location>
        <begin position="255"/>
        <end position="305"/>
    </location>
</feature>
<evidence type="ECO:0000256" key="1">
    <source>
        <dbReference type="SAM" id="MobiDB-lite"/>
    </source>
</evidence>
<accession>A0A9W9CSS9</accession>
<evidence type="ECO:0000313" key="4">
    <source>
        <dbReference type="Proteomes" id="UP001140453"/>
    </source>
</evidence>
<dbReference type="EMBL" id="JAPEVB010000006">
    <property type="protein sequence ID" value="KAJ4386516.1"/>
    <property type="molecule type" value="Genomic_DNA"/>
</dbReference>
<dbReference type="Pfam" id="PF24494">
    <property type="entry name" value="DUF7587"/>
    <property type="match status" value="1"/>
</dbReference>
<dbReference type="AlphaFoldDB" id="A0A9W9CSS9"/>